<evidence type="ECO:0000313" key="2">
    <source>
        <dbReference type="EMBL" id="TND54252.1"/>
    </source>
</evidence>
<dbReference type="NCBIfam" id="TIGR03502">
    <property type="entry name" value="lipase_Pla1_cef"/>
    <property type="match status" value="1"/>
</dbReference>
<dbReference type="InterPro" id="IPR020009">
    <property type="entry name" value="VolA/Pla-1/cef"/>
</dbReference>
<comment type="caution">
    <text evidence="2">The sequence shown here is derived from an EMBL/GenBank/DDBJ whole genome shotgun (WGS) entry which is preliminary data.</text>
</comment>
<reference evidence="2" key="2">
    <citation type="journal article" date="2019" name="PLoS ONE">
        <title>Identification and characterization of putative Aeromonas spp. T3SS effectors.</title>
        <authorList>
            <person name="Rangel L.T."/>
            <person name="Marden J."/>
            <person name="Colston S."/>
            <person name="Setubal J.C."/>
            <person name="Graf J."/>
            <person name="Gogarten J.P."/>
        </authorList>
    </citation>
    <scope>NUCLEOTIDE SEQUENCE</scope>
    <source>
        <strain evidence="2">BAQ071013-135</strain>
    </source>
</reference>
<feature type="domain" description="Bacterial virulence factor lipase N-terminal" evidence="1">
    <location>
        <begin position="23"/>
        <end position="258"/>
    </location>
</feature>
<dbReference type="InterPro" id="IPR029058">
    <property type="entry name" value="AB_hydrolase_fold"/>
</dbReference>
<dbReference type="RefSeq" id="WP_139494354.1">
    <property type="nucleotide sequence ID" value="NZ_CAWORL010000004.1"/>
</dbReference>
<gene>
    <name evidence="2" type="ORF">CF123_09730</name>
</gene>
<protein>
    <submittedName>
        <fullName evidence="2">Lipase</fullName>
    </submittedName>
</protein>
<evidence type="ECO:0000313" key="3">
    <source>
        <dbReference type="Proteomes" id="UP000796104"/>
    </source>
</evidence>
<dbReference type="SUPFAM" id="SSF53474">
    <property type="entry name" value="alpha/beta-Hydrolases"/>
    <property type="match status" value="1"/>
</dbReference>
<dbReference type="PROSITE" id="PS51257">
    <property type="entry name" value="PROKAR_LIPOPROTEIN"/>
    <property type="match status" value="1"/>
</dbReference>
<sequence>MKKLIYAAVVSALLTGCGGDDNKGDTTSSLDYVLSGANGVRPSVLAPRASDGTLKFSTETADLSNPVSALSTLDGWSTTQPVQLVPATVTGVSVPAPAASEYASAVAPLYLLELMLDPVTLQPNGVKGGKPLVYGTDFVVTGGDGKLNLVPLKPLNPSSYYMIVATDALKDSRGTPLKAGGDYSSFKSTAGATTQEQTINGLISLQEGLFKAATGITSDRVIFSDWFATQSGADVLLAVKSAAASVLKSPSLDAAALWKQDARGNTSLPGTYTINGLNNGVPFLTQLVNEPFLPQKDRDAIAAAVAANPTLGGVAAATNVYTGSVKLPYFLSTPAIAGSWDKAKTQSWHGAIPSLYAIANALKAGDTEVIGGLVGAGVDPALLGELIADPSRQSELLTEASKLIGVTLTSGGKPLDAERNIGRFNPLPTLTEVQSVPLRIFAPTTNLSTVTDVIIYQHGVTSIKENTYALALGQIGAGLDPSVNKVVAVVVIDHPLHGERGYALSNSMATVTTSENPLPYLNLNYLTVARDNLKQSVADLLGLRLAVGLANAKGLGGQLGGAGLKVHFLGHSLGAITGANLLAVANQTTGSAQADALFKFDTGGLAMPGGGIAPLLLNSPSFGPTIKMSVLTSGSPALKAGFTAYAPNCKTAAATCFVNEFLPSLDAATQAGAASTLQSYTFAAQSVLDSADPINLGSGVAKSFPLFATEIVGDGALSLPDQVIPNSIASAPLGGTEPLFRVLGLQALQGGPGVIPASRHAARFVAGGHSSLLAPDGNDSNALVTSEIQTQFASFFMSGGNAVQVTVEGTSLLKQ</sequence>
<evidence type="ECO:0000259" key="1">
    <source>
        <dbReference type="Pfam" id="PF12262"/>
    </source>
</evidence>
<dbReference type="Pfam" id="PF12262">
    <property type="entry name" value="Lipase_bact_N"/>
    <property type="match status" value="1"/>
</dbReference>
<accession>A0AAX2UUF5</accession>
<name>A0AAX2UUF5_AERVE</name>
<reference evidence="2" key="1">
    <citation type="submission" date="2017-10" db="EMBL/GenBank/DDBJ databases">
        <authorList>
            <person name="Colston S.M."/>
            <person name="Graf J."/>
        </authorList>
    </citation>
    <scope>NUCLEOTIDE SEQUENCE</scope>
    <source>
        <strain evidence="2">BAQ071013-135</strain>
    </source>
</reference>
<dbReference type="InterPro" id="IPR025920">
    <property type="entry name" value="Lipase_bact_N"/>
</dbReference>
<dbReference type="EMBL" id="PDXJ01000012">
    <property type="protein sequence ID" value="TND54252.1"/>
    <property type="molecule type" value="Genomic_DNA"/>
</dbReference>
<organism evidence="2 3">
    <name type="scientific">Aeromonas veronii</name>
    <dbReference type="NCBI Taxonomy" id="654"/>
    <lineage>
        <taxon>Bacteria</taxon>
        <taxon>Pseudomonadati</taxon>
        <taxon>Pseudomonadota</taxon>
        <taxon>Gammaproteobacteria</taxon>
        <taxon>Aeromonadales</taxon>
        <taxon>Aeromonadaceae</taxon>
        <taxon>Aeromonas</taxon>
    </lineage>
</organism>
<dbReference type="AlphaFoldDB" id="A0AAX2UUF5"/>
<dbReference type="Proteomes" id="UP000796104">
    <property type="component" value="Unassembled WGS sequence"/>
</dbReference>
<dbReference type="Gene3D" id="3.40.50.1820">
    <property type="entry name" value="alpha/beta hydrolase"/>
    <property type="match status" value="1"/>
</dbReference>
<proteinExistence type="predicted"/>